<reference evidence="1" key="1">
    <citation type="submission" date="2021-01" db="EMBL/GenBank/DDBJ databases">
        <authorList>
            <person name="Zahm M."/>
            <person name="Roques C."/>
            <person name="Cabau C."/>
            <person name="Klopp C."/>
            <person name="Donnadieu C."/>
            <person name="Jouanno E."/>
            <person name="Lampietro C."/>
            <person name="Louis A."/>
            <person name="Herpin A."/>
            <person name="Echchiki A."/>
            <person name="Berthelot C."/>
            <person name="Parey E."/>
            <person name="Roest-Crollius H."/>
            <person name="Braasch I."/>
            <person name="Postlethwait J."/>
            <person name="Bobe J."/>
            <person name="Montfort J."/>
            <person name="Bouchez O."/>
            <person name="Begum T."/>
            <person name="Mejri S."/>
            <person name="Adams A."/>
            <person name="Chen W.-J."/>
            <person name="Guiguen Y."/>
        </authorList>
    </citation>
    <scope>NUCLEOTIDE SEQUENCE</scope>
    <source>
        <strain evidence="1">YG-15Mar2019-1</strain>
        <tissue evidence="1">Brain</tissue>
    </source>
</reference>
<proteinExistence type="predicted"/>
<comment type="caution">
    <text evidence="1">The sequence shown here is derived from an EMBL/GenBank/DDBJ whole genome shotgun (WGS) entry which is preliminary data.</text>
</comment>
<protein>
    <submittedName>
        <fullName evidence="1">Uncharacterized protein</fullName>
    </submittedName>
</protein>
<accession>A0A9D3QKY1</accession>
<keyword evidence="2" id="KW-1185">Reference proteome</keyword>
<name>A0A9D3QKY1_MEGAT</name>
<dbReference type="EMBL" id="JAFDVH010000001">
    <property type="protein sequence ID" value="KAG7492989.1"/>
    <property type="molecule type" value="Genomic_DNA"/>
</dbReference>
<evidence type="ECO:0000313" key="1">
    <source>
        <dbReference type="EMBL" id="KAG7492989.1"/>
    </source>
</evidence>
<dbReference type="AlphaFoldDB" id="A0A9D3QKY1"/>
<evidence type="ECO:0000313" key="2">
    <source>
        <dbReference type="Proteomes" id="UP001046870"/>
    </source>
</evidence>
<sequence>MYLNLSRTGDVSTFQSTQIEDPPLPMWRFCQSPQPNRTPFYNDRSQSLRCFQFLQKMRLSCPEYMRRRRYPLVRINDCQASLQDLKSLCHPQNDFPWLTDAVVDARLAQLAAEAEDLTHLCLGGGSGINTAKLMSVSCLV</sequence>
<dbReference type="Proteomes" id="UP001046870">
    <property type="component" value="Chromosome 1"/>
</dbReference>
<gene>
    <name evidence="1" type="ORF">MATL_G00021270</name>
</gene>
<organism evidence="1 2">
    <name type="scientific">Megalops atlanticus</name>
    <name type="common">Tarpon</name>
    <name type="synonym">Clupea gigantea</name>
    <dbReference type="NCBI Taxonomy" id="7932"/>
    <lineage>
        <taxon>Eukaryota</taxon>
        <taxon>Metazoa</taxon>
        <taxon>Chordata</taxon>
        <taxon>Craniata</taxon>
        <taxon>Vertebrata</taxon>
        <taxon>Euteleostomi</taxon>
        <taxon>Actinopterygii</taxon>
        <taxon>Neopterygii</taxon>
        <taxon>Teleostei</taxon>
        <taxon>Elopiformes</taxon>
        <taxon>Megalopidae</taxon>
        <taxon>Megalops</taxon>
    </lineage>
</organism>